<keyword evidence="7" id="KW-0647">Proteasome</keyword>
<gene>
    <name evidence="13" type="ORF">ZYGR_0U00520</name>
</gene>
<evidence type="ECO:0000313" key="14">
    <source>
        <dbReference type="Proteomes" id="UP000187013"/>
    </source>
</evidence>
<dbReference type="SUPFAM" id="SSF52540">
    <property type="entry name" value="P-loop containing nucleoside triphosphate hydrolases"/>
    <property type="match status" value="1"/>
</dbReference>
<dbReference type="GO" id="GO:0016887">
    <property type="term" value="F:ATP hydrolysis activity"/>
    <property type="evidence" value="ECO:0007669"/>
    <property type="project" value="InterPro"/>
</dbReference>
<dbReference type="GO" id="GO:0043161">
    <property type="term" value="P:proteasome-mediated ubiquitin-dependent protein catabolic process"/>
    <property type="evidence" value="ECO:0007669"/>
    <property type="project" value="EnsemblFungi"/>
</dbReference>
<dbReference type="InterPro" id="IPR012340">
    <property type="entry name" value="NA-bd_OB-fold"/>
</dbReference>
<evidence type="ECO:0000256" key="3">
    <source>
        <dbReference type="ARBA" id="ARBA00006914"/>
    </source>
</evidence>
<dbReference type="GO" id="GO:0005634">
    <property type="term" value="C:nucleus"/>
    <property type="evidence" value="ECO:0007669"/>
    <property type="project" value="UniProtKB-SubCell"/>
</dbReference>
<dbReference type="OMA" id="NKISHEH"/>
<dbReference type="GO" id="GO:0005737">
    <property type="term" value="C:cytoplasm"/>
    <property type="evidence" value="ECO:0007669"/>
    <property type="project" value="UniProtKB-SubCell"/>
</dbReference>
<dbReference type="SMART" id="SM00382">
    <property type="entry name" value="AAA"/>
    <property type="match status" value="1"/>
</dbReference>
<comment type="similarity">
    <text evidence="3 11">Belongs to the AAA ATPase family.</text>
</comment>
<keyword evidence="4" id="KW-0963">Cytoplasm</keyword>
<dbReference type="FunFam" id="3.40.50.300:FF:000037">
    <property type="entry name" value="26S protease regulatory subunit 6A"/>
    <property type="match status" value="1"/>
</dbReference>
<dbReference type="InterPro" id="IPR003593">
    <property type="entry name" value="AAA+_ATPase"/>
</dbReference>
<dbReference type="GO" id="GO:0070682">
    <property type="term" value="P:proteasome regulatory particle assembly"/>
    <property type="evidence" value="ECO:0007669"/>
    <property type="project" value="EnsemblFungi"/>
</dbReference>
<dbReference type="PROSITE" id="PS00674">
    <property type="entry name" value="AAA"/>
    <property type="match status" value="1"/>
</dbReference>
<evidence type="ECO:0000256" key="7">
    <source>
        <dbReference type="ARBA" id="ARBA00022942"/>
    </source>
</evidence>
<dbReference type="AlphaFoldDB" id="A0A1Q3A3B4"/>
<evidence type="ECO:0000259" key="12">
    <source>
        <dbReference type="SMART" id="SM00382"/>
    </source>
</evidence>
<dbReference type="Gene3D" id="3.40.50.300">
    <property type="entry name" value="P-loop containing nucleotide triphosphate hydrolases"/>
    <property type="match status" value="1"/>
</dbReference>
<dbReference type="FunFam" id="1.10.8.60:FF:000009">
    <property type="entry name" value="26S protease regulatory subunit 6A"/>
    <property type="match status" value="1"/>
</dbReference>
<dbReference type="InterPro" id="IPR050221">
    <property type="entry name" value="26S_Proteasome_ATPase"/>
</dbReference>
<proteinExistence type="inferred from homology"/>
<feature type="domain" description="AAA+ ATPase" evidence="12">
    <location>
        <begin position="214"/>
        <end position="353"/>
    </location>
</feature>
<dbReference type="GO" id="GO:0005524">
    <property type="term" value="F:ATP binding"/>
    <property type="evidence" value="ECO:0007669"/>
    <property type="project" value="UniProtKB-KW"/>
</dbReference>
<protein>
    <recommendedName>
        <fullName evidence="10">26S proteasome regulatory subunit 6A</fullName>
    </recommendedName>
</protein>
<dbReference type="GO" id="GO:0045899">
    <property type="term" value="P:positive regulation of RNA polymerase II transcription preinitiation complex assembly"/>
    <property type="evidence" value="ECO:0007669"/>
    <property type="project" value="EnsemblFungi"/>
</dbReference>
<comment type="subcellular location">
    <subcellularLocation>
        <location evidence="2">Cytoplasm</location>
    </subcellularLocation>
    <subcellularLocation>
        <location evidence="1">Nucleus</location>
    </subcellularLocation>
</comment>
<evidence type="ECO:0000256" key="8">
    <source>
        <dbReference type="ARBA" id="ARBA00023242"/>
    </source>
</evidence>
<dbReference type="EMBL" id="BDGX01000021">
    <property type="protein sequence ID" value="GAV50196.1"/>
    <property type="molecule type" value="Genomic_DNA"/>
</dbReference>
<evidence type="ECO:0000256" key="1">
    <source>
        <dbReference type="ARBA" id="ARBA00004123"/>
    </source>
</evidence>
<comment type="caution">
    <text evidence="13">The sequence shown here is derived from an EMBL/GenBank/DDBJ whole genome shotgun (WGS) entry which is preliminary data.</text>
</comment>
<dbReference type="Pfam" id="PF00004">
    <property type="entry name" value="AAA"/>
    <property type="match status" value="1"/>
</dbReference>
<dbReference type="eggNOG" id="KOG0652">
    <property type="taxonomic scope" value="Eukaryota"/>
</dbReference>
<evidence type="ECO:0000256" key="11">
    <source>
        <dbReference type="RuleBase" id="RU003651"/>
    </source>
</evidence>
<evidence type="ECO:0000256" key="6">
    <source>
        <dbReference type="ARBA" id="ARBA00022840"/>
    </source>
</evidence>
<dbReference type="PANTHER" id="PTHR23073">
    <property type="entry name" value="26S PROTEASOME REGULATORY SUBUNIT"/>
    <property type="match status" value="1"/>
</dbReference>
<evidence type="ECO:0000256" key="4">
    <source>
        <dbReference type="ARBA" id="ARBA00022490"/>
    </source>
</evidence>
<dbReference type="OrthoDB" id="9443236at2759"/>
<sequence length="434" mass="48120">MATLEELDAQQLPGDDELDQEILGLSTQELQTRSRLLDNEVRIFRSELQRLGHENNVMLEKIKDNKEKIKNNRQLPYLVANIVEIMDMDELDDKENSEAVTQTGNLNLDNAAEGKAAVVKTSSRQTVFLPMVGLVDPDKLKPNDLVGVNKDSYLILETLPSEFDSRVKAMEVDEKPTETYSDVGGLDKQIEELVEAIVLPMKRADKFTDMGIRAPKGALMYGPPGTGKTLLARACAAQTNATFLKLAAPQLVQMFIGEGAKLVRDAFALAKEKAPSIIFIDELDAIGTKRFDSEKSGDREVQRTMLELLNQLDGFGSDDRVKVVAATNRVDVLDPALLRSGRLDRKIEFPIPSEDSRAQILQIHSRKMATDDDINWQELARSTDEFNGAQLKAVSVEAGMIALRNGQSSVKHEDFVEGIGEVQARKSKSVSFYA</sequence>
<evidence type="ECO:0000313" key="13">
    <source>
        <dbReference type="EMBL" id="GAV50196.1"/>
    </source>
</evidence>
<evidence type="ECO:0000256" key="9">
    <source>
        <dbReference type="ARBA" id="ARBA00024661"/>
    </source>
</evidence>
<name>A0A1Q3A3B4_ZYGRO</name>
<dbReference type="InterPro" id="IPR041569">
    <property type="entry name" value="AAA_lid_3"/>
</dbReference>
<dbReference type="InterPro" id="IPR032501">
    <property type="entry name" value="Prot_ATP_ID_OB_2nd"/>
</dbReference>
<keyword evidence="5 11" id="KW-0547">Nucleotide-binding</keyword>
<dbReference type="Gene3D" id="2.40.50.140">
    <property type="entry name" value="Nucleic acid-binding proteins"/>
    <property type="match status" value="1"/>
</dbReference>
<dbReference type="InterPro" id="IPR003960">
    <property type="entry name" value="ATPase_AAA_CS"/>
</dbReference>
<dbReference type="Pfam" id="PF16450">
    <property type="entry name" value="Prot_ATP_ID_OB_C"/>
    <property type="match status" value="1"/>
</dbReference>
<dbReference type="Proteomes" id="UP000187013">
    <property type="component" value="Unassembled WGS sequence"/>
</dbReference>
<dbReference type="Gene3D" id="1.10.8.60">
    <property type="match status" value="1"/>
</dbReference>
<dbReference type="InterPro" id="IPR027417">
    <property type="entry name" value="P-loop_NTPase"/>
</dbReference>
<dbReference type="FunFam" id="2.40.50.140:FF:000076">
    <property type="entry name" value="26S protease regulatory subunit 6A"/>
    <property type="match status" value="1"/>
</dbReference>
<accession>A0A1Q3A3B4</accession>
<keyword evidence="8" id="KW-0539">Nucleus</keyword>
<evidence type="ECO:0000256" key="10">
    <source>
        <dbReference type="ARBA" id="ARBA00069320"/>
    </source>
</evidence>
<dbReference type="GO" id="GO:0008540">
    <property type="term" value="C:proteasome regulatory particle, base subcomplex"/>
    <property type="evidence" value="ECO:0007669"/>
    <property type="project" value="EnsemblFungi"/>
</dbReference>
<dbReference type="Pfam" id="PF17862">
    <property type="entry name" value="AAA_lid_3"/>
    <property type="match status" value="1"/>
</dbReference>
<keyword evidence="6 11" id="KW-0067">ATP-binding</keyword>
<organism evidence="13 14">
    <name type="scientific">Zygosaccharomyces rouxii</name>
    <dbReference type="NCBI Taxonomy" id="4956"/>
    <lineage>
        <taxon>Eukaryota</taxon>
        <taxon>Fungi</taxon>
        <taxon>Dikarya</taxon>
        <taxon>Ascomycota</taxon>
        <taxon>Saccharomycotina</taxon>
        <taxon>Saccharomycetes</taxon>
        <taxon>Saccharomycetales</taxon>
        <taxon>Saccharomycetaceae</taxon>
        <taxon>Zygosaccharomyces</taxon>
    </lineage>
</organism>
<reference evidence="13 14" key="1">
    <citation type="submission" date="2016-08" db="EMBL/GenBank/DDBJ databases">
        <title>Draft genome sequence of allopolyploid Zygosaccharomyces rouxii.</title>
        <authorList>
            <person name="Watanabe J."/>
            <person name="Uehara K."/>
            <person name="Mogi Y."/>
            <person name="Tsukioka Y."/>
        </authorList>
    </citation>
    <scope>NUCLEOTIDE SEQUENCE [LARGE SCALE GENOMIC DNA]</scope>
    <source>
        <strain evidence="13 14">NBRC 110957</strain>
    </source>
</reference>
<evidence type="ECO:0000256" key="5">
    <source>
        <dbReference type="ARBA" id="ARBA00022741"/>
    </source>
</evidence>
<dbReference type="InterPro" id="IPR003959">
    <property type="entry name" value="ATPase_AAA_core"/>
</dbReference>
<comment type="function">
    <text evidence="9">The 26S proteasome is involved in the ATP-dependent degradation of ubiquitinated proteins. The regulatory (or ATPase) complex confers ATP dependency and substrate specificity to the 26S complex.</text>
</comment>
<evidence type="ECO:0000256" key="2">
    <source>
        <dbReference type="ARBA" id="ARBA00004496"/>
    </source>
</evidence>